<dbReference type="Gene3D" id="3.40.720.10">
    <property type="entry name" value="Alkaline Phosphatase, subunit A"/>
    <property type="match status" value="1"/>
</dbReference>
<evidence type="ECO:0000256" key="5">
    <source>
        <dbReference type="ARBA" id="ARBA00022801"/>
    </source>
</evidence>
<dbReference type="Gene3D" id="3.30.1120.10">
    <property type="match status" value="1"/>
</dbReference>
<keyword evidence="4" id="KW-0732">Signal</keyword>
<keyword evidence="6" id="KW-0106">Calcium</keyword>
<dbReference type="PANTHER" id="PTHR42693:SF42">
    <property type="entry name" value="ARYLSULFATASE G"/>
    <property type="match status" value="1"/>
</dbReference>
<dbReference type="NCBIfam" id="TIGR04183">
    <property type="entry name" value="Por_Secre_tail"/>
    <property type="match status" value="1"/>
</dbReference>
<reference evidence="11" key="1">
    <citation type="submission" date="2018-05" db="EMBL/GenBank/DDBJ databases">
        <authorList>
            <person name="Lanie J.A."/>
            <person name="Ng W.-L."/>
            <person name="Kazmierczak K.M."/>
            <person name="Andrzejewski T.M."/>
            <person name="Davidsen T.M."/>
            <person name="Wayne K.J."/>
            <person name="Tettelin H."/>
            <person name="Glass J.I."/>
            <person name="Rusch D."/>
            <person name="Podicherti R."/>
            <person name="Tsui H.-C.T."/>
            <person name="Winkler M.E."/>
        </authorList>
    </citation>
    <scope>NUCLEOTIDE SEQUENCE</scope>
</reference>
<feature type="domain" description="Sulfatase N-terminal" evidence="8">
    <location>
        <begin position="23"/>
        <end position="340"/>
    </location>
</feature>
<dbReference type="CDD" id="cd16144">
    <property type="entry name" value="ARS_like"/>
    <property type="match status" value="1"/>
</dbReference>
<dbReference type="Pfam" id="PF00884">
    <property type="entry name" value="Sulfatase"/>
    <property type="match status" value="1"/>
</dbReference>
<sequence>MRKLYLIVFLFIFYFNQAFAQPPNFVIIVVDDQGWTGSSVQMDASISGSKSDFYLTPEMELIAQSGMIFSQGYAPSPKCAPSRASILTGRTTARNNFTSTDNDIATGKILIEALTETALDGSDTTYAEWLKSIGMNYRTAHFGKWHLGNTAASSPSNNGFDFNDGSTNNSNGNQGATVQVDPKKIFDLTNRSISFIQDAVTDGVPFLLQLSHYAVHNNIEARQETIDLYNDPIQRPPGVIHTGVEYGAMTEDTDDGIGKLLTEITNLGLDNNTYIILVSDNGGQISLTDNTPLSFGKTFLFEGGIRVPFIIKGPNITSNSYNTEAVVEYDLFPTIAELTGSTVALPNNVDGQSLVPLLTGNTFNRSDPIYFHSPHYDINPNKTPRSALVDGNYKLIVEYETGNTYLYDLSTDIGENNDLSTSLPDITLDLCIKLRDHLKTVNAAMPTLDPTNALFSGGEPDVDADGLDDAWEFRELLSYTYGPNDDPDNDGETNLTEFINGTDPYVGIYIEVCEPAVIFANETTNAFCFDIVNDVRKCYTNNIPAHQYGPFGGMNTLAGQDFEYSMCLDPEFTTTATELIEDPSSQGCGGGIIFGVSNQGVNYSPFARLYFTNPNTAEENLNWHIEADFELNMDLNGGHVNNVSRYHYHNIPTDYFNNDLNIDGSSHSPLLGYAADGFPIYYKYLYSDPNDSMNGVSAFNSSFQLKSGNRPGDGITAPNGTYNGNYVEDYEYIPSLSELDECGGRFGITPEYPDGIYYYVLTDNWPYIPRCLKGLYVDNSFKIGPNCPSSTAVTDCSTNVLSIEDFKTSEVVINLYPNPTSTNFNIKLNNNLDKTRIRGVKIFSSNAKMIYSSNTYEEAIKVDNYSKGIYFIQIDFDNNQITKKLIIK</sequence>
<organism evidence="11">
    <name type="scientific">marine metagenome</name>
    <dbReference type="NCBI Taxonomy" id="408172"/>
    <lineage>
        <taxon>unclassified sequences</taxon>
        <taxon>metagenomes</taxon>
        <taxon>ecological metagenomes</taxon>
    </lineage>
</organism>
<evidence type="ECO:0000259" key="8">
    <source>
        <dbReference type="Pfam" id="PF00884"/>
    </source>
</evidence>
<evidence type="ECO:0000256" key="1">
    <source>
        <dbReference type="ARBA" id="ARBA00001913"/>
    </source>
</evidence>
<protein>
    <recommendedName>
        <fullName evidence="12">Sulfatase N-terminal domain-containing protein</fullName>
    </recommendedName>
</protein>
<dbReference type="InterPro" id="IPR000917">
    <property type="entry name" value="Sulfatase_N"/>
</dbReference>
<keyword evidence="5" id="KW-0378">Hydrolase</keyword>
<gene>
    <name evidence="11" type="ORF">METZ01_LOCUS77892</name>
</gene>
<feature type="domain" description="YHYH" evidence="9">
    <location>
        <begin position="590"/>
        <end position="774"/>
    </location>
</feature>
<name>A0A381UBR9_9ZZZZ</name>
<evidence type="ECO:0000256" key="2">
    <source>
        <dbReference type="ARBA" id="ARBA00008779"/>
    </source>
</evidence>
<dbReference type="InterPro" id="IPR025924">
    <property type="entry name" value="YHYH_dom"/>
</dbReference>
<comment type="similarity">
    <text evidence="2">Belongs to the sulfatase family.</text>
</comment>
<keyword evidence="3" id="KW-0479">Metal-binding</keyword>
<evidence type="ECO:0000256" key="4">
    <source>
        <dbReference type="ARBA" id="ARBA00022729"/>
    </source>
</evidence>
<dbReference type="Pfam" id="PF18962">
    <property type="entry name" value="Por_Secre_tail"/>
    <property type="match status" value="1"/>
</dbReference>
<dbReference type="GO" id="GO:0004065">
    <property type="term" value="F:arylsulfatase activity"/>
    <property type="evidence" value="ECO:0007669"/>
    <property type="project" value="TreeGrafter"/>
</dbReference>
<dbReference type="Pfam" id="PF14240">
    <property type="entry name" value="YHYH"/>
    <property type="match status" value="1"/>
</dbReference>
<dbReference type="PANTHER" id="PTHR42693">
    <property type="entry name" value="ARYLSULFATASE FAMILY MEMBER"/>
    <property type="match status" value="1"/>
</dbReference>
<comment type="cofactor">
    <cofactor evidence="1">
        <name>Ca(2+)</name>
        <dbReference type="ChEBI" id="CHEBI:29108"/>
    </cofactor>
</comment>
<dbReference type="EMBL" id="UINC01006029">
    <property type="protein sequence ID" value="SVA25038.1"/>
    <property type="molecule type" value="Genomic_DNA"/>
</dbReference>
<dbReference type="InterPro" id="IPR017850">
    <property type="entry name" value="Alkaline_phosphatase_core_sf"/>
</dbReference>
<accession>A0A381UBR9</accession>
<feature type="region of interest" description="Disordered" evidence="7">
    <location>
        <begin position="156"/>
        <end position="176"/>
    </location>
</feature>
<feature type="domain" description="Secretion system C-terminal sorting" evidence="10">
    <location>
        <begin position="815"/>
        <end position="887"/>
    </location>
</feature>
<evidence type="ECO:0000259" key="9">
    <source>
        <dbReference type="Pfam" id="PF14240"/>
    </source>
</evidence>
<dbReference type="AlphaFoldDB" id="A0A381UBR9"/>
<dbReference type="InterPro" id="IPR026444">
    <property type="entry name" value="Secre_tail"/>
</dbReference>
<evidence type="ECO:0000259" key="10">
    <source>
        <dbReference type="Pfam" id="PF18962"/>
    </source>
</evidence>
<dbReference type="GO" id="GO:0046872">
    <property type="term" value="F:metal ion binding"/>
    <property type="evidence" value="ECO:0007669"/>
    <property type="project" value="UniProtKB-KW"/>
</dbReference>
<evidence type="ECO:0008006" key="12">
    <source>
        <dbReference type="Google" id="ProtNLM"/>
    </source>
</evidence>
<proteinExistence type="inferred from homology"/>
<evidence type="ECO:0000256" key="3">
    <source>
        <dbReference type="ARBA" id="ARBA00022723"/>
    </source>
</evidence>
<evidence type="ECO:0000256" key="6">
    <source>
        <dbReference type="ARBA" id="ARBA00022837"/>
    </source>
</evidence>
<dbReference type="SUPFAM" id="SSF53649">
    <property type="entry name" value="Alkaline phosphatase-like"/>
    <property type="match status" value="1"/>
</dbReference>
<dbReference type="InterPro" id="IPR050738">
    <property type="entry name" value="Sulfatase"/>
</dbReference>
<evidence type="ECO:0000313" key="11">
    <source>
        <dbReference type="EMBL" id="SVA25038.1"/>
    </source>
</evidence>
<evidence type="ECO:0000256" key="7">
    <source>
        <dbReference type="SAM" id="MobiDB-lite"/>
    </source>
</evidence>